<feature type="transmembrane region" description="Helical" evidence="7">
    <location>
        <begin position="85"/>
        <end position="110"/>
    </location>
</feature>
<dbReference type="EMBL" id="FNIT01000008">
    <property type="protein sequence ID" value="SDO59117.1"/>
    <property type="molecule type" value="Genomic_DNA"/>
</dbReference>
<dbReference type="AlphaFoldDB" id="A0A1H0KT29"/>
<dbReference type="Pfam" id="PF00528">
    <property type="entry name" value="BPD_transp_1"/>
    <property type="match status" value="1"/>
</dbReference>
<accession>A0A1H0KT29</accession>
<dbReference type="OrthoDB" id="9786495at2"/>
<dbReference type="SUPFAM" id="SSF161098">
    <property type="entry name" value="MetI-like"/>
    <property type="match status" value="1"/>
</dbReference>
<evidence type="ECO:0000256" key="5">
    <source>
        <dbReference type="ARBA" id="ARBA00022989"/>
    </source>
</evidence>
<dbReference type="CDD" id="cd06261">
    <property type="entry name" value="TM_PBP2"/>
    <property type="match status" value="1"/>
</dbReference>
<keyword evidence="4 7" id="KW-0812">Transmembrane</keyword>
<keyword evidence="10" id="KW-1185">Reference proteome</keyword>
<reference evidence="9 10" key="1">
    <citation type="submission" date="2016-10" db="EMBL/GenBank/DDBJ databases">
        <authorList>
            <person name="de Groot N.N."/>
        </authorList>
    </citation>
    <scope>NUCLEOTIDE SEQUENCE [LARGE SCALE GENOMIC DNA]</scope>
    <source>
        <strain evidence="10">L7-484,KACC 16230,DSM 25025</strain>
    </source>
</reference>
<keyword evidence="6 7" id="KW-0472">Membrane</keyword>
<dbReference type="InterPro" id="IPR000515">
    <property type="entry name" value="MetI-like"/>
</dbReference>
<dbReference type="PROSITE" id="PS50928">
    <property type="entry name" value="ABC_TM1"/>
    <property type="match status" value="1"/>
</dbReference>
<dbReference type="RefSeq" id="WP_090675623.1">
    <property type="nucleotide sequence ID" value="NZ_FNIT01000008.1"/>
</dbReference>
<proteinExistence type="inferred from homology"/>
<dbReference type="PANTHER" id="PTHR30151:SF20">
    <property type="entry name" value="ABC TRANSPORTER PERMEASE PROTEIN HI_0355-RELATED"/>
    <property type="match status" value="1"/>
</dbReference>
<dbReference type="GO" id="GO:0055085">
    <property type="term" value="P:transmembrane transport"/>
    <property type="evidence" value="ECO:0007669"/>
    <property type="project" value="InterPro"/>
</dbReference>
<organism evidence="9 10">
    <name type="scientific">Aureimonas jatrophae</name>
    <dbReference type="NCBI Taxonomy" id="1166073"/>
    <lineage>
        <taxon>Bacteria</taxon>
        <taxon>Pseudomonadati</taxon>
        <taxon>Pseudomonadota</taxon>
        <taxon>Alphaproteobacteria</taxon>
        <taxon>Hyphomicrobiales</taxon>
        <taxon>Aurantimonadaceae</taxon>
        <taxon>Aureimonas</taxon>
    </lineage>
</organism>
<evidence type="ECO:0000259" key="8">
    <source>
        <dbReference type="PROSITE" id="PS50928"/>
    </source>
</evidence>
<dbReference type="Proteomes" id="UP000198793">
    <property type="component" value="Unassembled WGS sequence"/>
</dbReference>
<protein>
    <submittedName>
        <fullName evidence="9">Putative hydroxymethylpyrimidine transport system permease protein</fullName>
    </submittedName>
</protein>
<feature type="transmembrane region" description="Helical" evidence="7">
    <location>
        <begin position="180"/>
        <end position="200"/>
    </location>
</feature>
<evidence type="ECO:0000256" key="3">
    <source>
        <dbReference type="ARBA" id="ARBA00022475"/>
    </source>
</evidence>
<evidence type="ECO:0000256" key="4">
    <source>
        <dbReference type="ARBA" id="ARBA00022692"/>
    </source>
</evidence>
<comment type="subcellular location">
    <subcellularLocation>
        <location evidence="1 7">Cell membrane</location>
        <topology evidence="1 7">Multi-pass membrane protein</topology>
    </subcellularLocation>
</comment>
<evidence type="ECO:0000256" key="6">
    <source>
        <dbReference type="ARBA" id="ARBA00023136"/>
    </source>
</evidence>
<sequence length="252" mass="26718">MIIQTAFGVAAALATWQLVVLALRPPRYMLPEPWTVAQTLWRRRDLLMREGATTATEALLGLLVGAVAGALAGLATAAWPRAGAIAWPVLIVLQSLPVFALAPLLVLWFGFGMASKVAMSAIVIFFPVASFLADGLRRTDPDLLDATALTEASHWRAIQHVRLPLAMPAFVSGLRVAAPLAPLGAVIGEWVGASGGLGFLMIQANARLQTDLMFACLALLAALTLFLRAVVDALAPRFVPWAPEASLLPSRA</sequence>
<feature type="transmembrane region" description="Helical" evidence="7">
    <location>
        <begin position="58"/>
        <end position="79"/>
    </location>
</feature>
<evidence type="ECO:0000256" key="7">
    <source>
        <dbReference type="RuleBase" id="RU363032"/>
    </source>
</evidence>
<feature type="transmembrane region" description="Helical" evidence="7">
    <location>
        <begin position="117"/>
        <end position="133"/>
    </location>
</feature>
<feature type="domain" description="ABC transmembrane type-1" evidence="8">
    <location>
        <begin position="51"/>
        <end position="235"/>
    </location>
</feature>
<evidence type="ECO:0000313" key="9">
    <source>
        <dbReference type="EMBL" id="SDO59117.1"/>
    </source>
</evidence>
<name>A0A1H0KT29_9HYPH</name>
<dbReference type="STRING" id="1166073.SAMN05192530_108134"/>
<dbReference type="Gene3D" id="1.10.3720.10">
    <property type="entry name" value="MetI-like"/>
    <property type="match status" value="1"/>
</dbReference>
<gene>
    <name evidence="9" type="ORF">SAMN05192530_108134</name>
</gene>
<keyword evidence="5 7" id="KW-1133">Transmembrane helix</keyword>
<evidence type="ECO:0000256" key="1">
    <source>
        <dbReference type="ARBA" id="ARBA00004651"/>
    </source>
</evidence>
<comment type="similarity">
    <text evidence="7">Belongs to the binding-protein-dependent transport system permease family.</text>
</comment>
<dbReference type="PANTHER" id="PTHR30151">
    <property type="entry name" value="ALKANE SULFONATE ABC TRANSPORTER-RELATED, MEMBRANE SUBUNIT"/>
    <property type="match status" value="1"/>
</dbReference>
<evidence type="ECO:0000313" key="10">
    <source>
        <dbReference type="Proteomes" id="UP000198793"/>
    </source>
</evidence>
<keyword evidence="2 7" id="KW-0813">Transport</keyword>
<dbReference type="InterPro" id="IPR035906">
    <property type="entry name" value="MetI-like_sf"/>
</dbReference>
<keyword evidence="3" id="KW-1003">Cell membrane</keyword>
<feature type="transmembrane region" description="Helical" evidence="7">
    <location>
        <begin position="212"/>
        <end position="231"/>
    </location>
</feature>
<evidence type="ECO:0000256" key="2">
    <source>
        <dbReference type="ARBA" id="ARBA00022448"/>
    </source>
</evidence>
<dbReference type="GO" id="GO:0005886">
    <property type="term" value="C:plasma membrane"/>
    <property type="evidence" value="ECO:0007669"/>
    <property type="project" value="UniProtKB-SubCell"/>
</dbReference>